<feature type="region of interest" description="Disordered" evidence="1">
    <location>
        <begin position="1"/>
        <end position="36"/>
    </location>
</feature>
<keyword evidence="3" id="KW-1185">Reference proteome</keyword>
<organism evidence="2 3">
    <name type="scientific">Trichoglossum hirsutum</name>
    <dbReference type="NCBI Taxonomy" id="265104"/>
    <lineage>
        <taxon>Eukaryota</taxon>
        <taxon>Fungi</taxon>
        <taxon>Dikarya</taxon>
        <taxon>Ascomycota</taxon>
        <taxon>Pezizomycotina</taxon>
        <taxon>Geoglossomycetes</taxon>
        <taxon>Geoglossales</taxon>
        <taxon>Geoglossaceae</taxon>
        <taxon>Trichoglossum</taxon>
    </lineage>
</organism>
<dbReference type="AlphaFoldDB" id="A0A9P8RP90"/>
<dbReference type="Gene3D" id="3.40.50.1820">
    <property type="entry name" value="alpha/beta hydrolase"/>
    <property type="match status" value="1"/>
</dbReference>
<dbReference type="Gene3D" id="1.25.40.10">
    <property type="entry name" value="Tetratricopeptide repeat domain"/>
    <property type="match status" value="1"/>
</dbReference>
<sequence>MSFLSKLRLKKKDKDPASSQSEVVEPVQNADVSTKPGTKLSRENLGLFIFDNTRQESDYSIDIIAVHGLGGDWEKTWTDDNGALWIRDFLPLQLPPARIMSYGYNSKIAFSKAVTDINDEAAMLLDRLDGERQSKDQKARPIIFISHSLGGIVVKKALILAHERSRHYSDLLNSVRGLVFFGVPHRGSDIAYWGNFAANLLKVTQLGFGTNTSFVEALKRNSETFADISQQFIERGADLPIRTFYETEKLLNQLIVDKDSARLNLPNEIAVGVAGANHISICKFSRADSQKYKPVWRAIKNLADSTLVDSTALSANSPDRISTSPAACFTVPFGRDLKFIGRKDIIAEVGRHLKVQRRVALAGIGGVGKSQIAIEYCYRFRDQYPESHVFWIHASTVSRIDQGYKVIARKLGMPGWNDPKIDRFQLVSEYLSDGAHGRWLLVLDNADDSDNFFSAKPNPSLVGSEQSAPLVNYLPHSSNGSILITTRDKRVGERLANREKAIMVLPMTVPEAEDLLWSKMGQEVSSDKTKPSELLEALEYLPLAITQAAAFISENSITVEAYLKAFHAEDSEIQDLLSEDLPDLRRDFESQNSVLRTWKVSFDQIRKQKPRAAEILSLMAVLDRQGIPKMLLRGDDEQEIGFTTALGTLQAFSLVAVEKGGASFEIHRLVKISTQIWLELQGETAKWQEVALKVLTAAFPTVDYSAWVTCEALSPHVQIVSRYTFISDQSLLQRTKLLHNMSSYDRAQGRYNLAYEGGLDALSTRERVLGPEHPDTLTSMNNLAGVLGDQGKYEAAEDMHRRVLELSEKVLGPEHPDTLTSMNNLALVLDN</sequence>
<dbReference type="SUPFAM" id="SSF48452">
    <property type="entry name" value="TPR-like"/>
    <property type="match status" value="1"/>
</dbReference>
<dbReference type="InterPro" id="IPR029058">
    <property type="entry name" value="AB_hydrolase_fold"/>
</dbReference>
<protein>
    <recommendedName>
        <fullName evidence="4">NB-ARC domain-containing protein</fullName>
    </recommendedName>
</protein>
<evidence type="ECO:0008006" key="4">
    <source>
        <dbReference type="Google" id="ProtNLM"/>
    </source>
</evidence>
<evidence type="ECO:0000313" key="2">
    <source>
        <dbReference type="EMBL" id="KAH0559040.1"/>
    </source>
</evidence>
<dbReference type="EMBL" id="JAGHQM010000677">
    <property type="protein sequence ID" value="KAH0559040.1"/>
    <property type="molecule type" value="Genomic_DNA"/>
</dbReference>
<name>A0A9P8RP90_9PEZI</name>
<dbReference type="InterPro" id="IPR053137">
    <property type="entry name" value="NLR-like"/>
</dbReference>
<proteinExistence type="predicted"/>
<dbReference type="Proteomes" id="UP000750711">
    <property type="component" value="Unassembled WGS sequence"/>
</dbReference>
<dbReference type="Gene3D" id="3.40.50.300">
    <property type="entry name" value="P-loop containing nucleotide triphosphate hydrolases"/>
    <property type="match status" value="1"/>
</dbReference>
<dbReference type="InterPro" id="IPR011990">
    <property type="entry name" value="TPR-like_helical_dom_sf"/>
</dbReference>
<dbReference type="SUPFAM" id="SSF52540">
    <property type="entry name" value="P-loop containing nucleoside triphosphate hydrolases"/>
    <property type="match status" value="1"/>
</dbReference>
<comment type="caution">
    <text evidence="2">The sequence shown here is derived from an EMBL/GenBank/DDBJ whole genome shotgun (WGS) entry which is preliminary data.</text>
</comment>
<dbReference type="SUPFAM" id="SSF53474">
    <property type="entry name" value="alpha/beta-Hydrolases"/>
    <property type="match status" value="1"/>
</dbReference>
<evidence type="ECO:0000313" key="3">
    <source>
        <dbReference type="Proteomes" id="UP000750711"/>
    </source>
</evidence>
<dbReference type="InterPro" id="IPR027417">
    <property type="entry name" value="P-loop_NTPase"/>
</dbReference>
<dbReference type="Pfam" id="PF13374">
    <property type="entry name" value="TPR_10"/>
    <property type="match status" value="2"/>
</dbReference>
<dbReference type="PANTHER" id="PTHR46082">
    <property type="entry name" value="ATP/GTP-BINDING PROTEIN-RELATED"/>
    <property type="match status" value="1"/>
</dbReference>
<evidence type="ECO:0000256" key="1">
    <source>
        <dbReference type="SAM" id="MobiDB-lite"/>
    </source>
</evidence>
<gene>
    <name evidence="2" type="ORF">GP486_004360</name>
</gene>
<dbReference type="PANTHER" id="PTHR46082:SF6">
    <property type="entry name" value="AAA+ ATPASE DOMAIN-CONTAINING PROTEIN-RELATED"/>
    <property type="match status" value="1"/>
</dbReference>
<accession>A0A9P8RP90</accession>
<dbReference type="GO" id="GO:0043531">
    <property type="term" value="F:ADP binding"/>
    <property type="evidence" value="ECO:0007669"/>
    <property type="project" value="InterPro"/>
</dbReference>
<reference evidence="2" key="1">
    <citation type="submission" date="2021-03" db="EMBL/GenBank/DDBJ databases">
        <title>Comparative genomics and phylogenomic investigation of the class Geoglossomycetes provide insights into ecological specialization and systematics.</title>
        <authorList>
            <person name="Melie T."/>
            <person name="Pirro S."/>
            <person name="Miller A.N."/>
            <person name="Quandt A."/>
        </authorList>
    </citation>
    <scope>NUCLEOTIDE SEQUENCE</scope>
    <source>
        <strain evidence="2">CAQ_001_2017</strain>
    </source>
</reference>